<gene>
    <name evidence="6" type="ORF">DARMORV10_C04P13280.1</name>
</gene>
<keyword evidence="4 5" id="KW-0472">Membrane</keyword>
<protein>
    <submittedName>
        <fullName evidence="6">(rape) hypothetical protein</fullName>
    </submittedName>
</protein>
<dbReference type="GO" id="GO:0016020">
    <property type="term" value="C:membrane"/>
    <property type="evidence" value="ECO:0007669"/>
    <property type="project" value="UniProtKB-SubCell"/>
</dbReference>
<dbReference type="Proteomes" id="UP001295469">
    <property type="component" value="Chromosome C04"/>
</dbReference>
<dbReference type="AlphaFoldDB" id="A0A816JD35"/>
<reference evidence="6" key="1">
    <citation type="submission" date="2021-01" db="EMBL/GenBank/DDBJ databases">
        <authorList>
            <consortium name="Genoscope - CEA"/>
            <person name="William W."/>
        </authorList>
    </citation>
    <scope>NUCLEOTIDE SEQUENCE</scope>
</reference>
<evidence type="ECO:0000313" key="6">
    <source>
        <dbReference type="EMBL" id="CAF1816991.1"/>
    </source>
</evidence>
<sequence>MNVPEAICTINFWLLFMAMICGMGSGLATINNIRQSLRYSTVQLNSLVIPVFSCSVGSYIFSVKVIGYFYDKVAF</sequence>
<feature type="transmembrane region" description="Helical" evidence="5">
    <location>
        <begin position="45"/>
        <end position="70"/>
    </location>
</feature>
<evidence type="ECO:0000256" key="3">
    <source>
        <dbReference type="ARBA" id="ARBA00022989"/>
    </source>
</evidence>
<keyword evidence="3 5" id="KW-1133">Transmembrane helix</keyword>
<accession>A0A816JD35</accession>
<dbReference type="PANTHER" id="PTHR21576:SF112">
    <property type="entry name" value="NODULIN-LIKE _ MAJOR FACILITATOR SUPERFAMILY PROTEIN"/>
    <property type="match status" value="1"/>
</dbReference>
<evidence type="ECO:0000256" key="1">
    <source>
        <dbReference type="ARBA" id="ARBA00004141"/>
    </source>
</evidence>
<evidence type="ECO:0000256" key="2">
    <source>
        <dbReference type="ARBA" id="ARBA00022692"/>
    </source>
</evidence>
<feature type="non-terminal residue" evidence="6">
    <location>
        <position position="1"/>
    </location>
</feature>
<organism evidence="6">
    <name type="scientific">Brassica napus</name>
    <name type="common">Rape</name>
    <dbReference type="NCBI Taxonomy" id="3708"/>
    <lineage>
        <taxon>Eukaryota</taxon>
        <taxon>Viridiplantae</taxon>
        <taxon>Streptophyta</taxon>
        <taxon>Embryophyta</taxon>
        <taxon>Tracheophyta</taxon>
        <taxon>Spermatophyta</taxon>
        <taxon>Magnoliopsida</taxon>
        <taxon>eudicotyledons</taxon>
        <taxon>Gunneridae</taxon>
        <taxon>Pentapetalae</taxon>
        <taxon>rosids</taxon>
        <taxon>malvids</taxon>
        <taxon>Brassicales</taxon>
        <taxon>Brassicaceae</taxon>
        <taxon>Brassiceae</taxon>
        <taxon>Brassica</taxon>
    </lineage>
</organism>
<comment type="subcellular location">
    <subcellularLocation>
        <location evidence="1">Membrane</location>
        <topology evidence="1">Multi-pass membrane protein</topology>
    </subcellularLocation>
</comment>
<proteinExistence type="predicted"/>
<dbReference type="EMBL" id="HG994368">
    <property type="protein sequence ID" value="CAF1816991.1"/>
    <property type="molecule type" value="Genomic_DNA"/>
</dbReference>
<name>A0A816JD35_BRANA</name>
<keyword evidence="2 5" id="KW-0812">Transmembrane</keyword>
<evidence type="ECO:0000256" key="5">
    <source>
        <dbReference type="SAM" id="Phobius"/>
    </source>
</evidence>
<dbReference type="PANTHER" id="PTHR21576">
    <property type="entry name" value="UNCHARACTERIZED NODULIN-LIKE PROTEIN"/>
    <property type="match status" value="1"/>
</dbReference>
<evidence type="ECO:0000256" key="4">
    <source>
        <dbReference type="ARBA" id="ARBA00023136"/>
    </source>
</evidence>
<feature type="transmembrane region" description="Helical" evidence="5">
    <location>
        <begin position="12"/>
        <end position="33"/>
    </location>
</feature>